<accession>A0A4C1VYS6</accession>
<feature type="compositionally biased region" description="Basic and acidic residues" evidence="1">
    <location>
        <begin position="20"/>
        <end position="33"/>
    </location>
</feature>
<evidence type="ECO:0000256" key="1">
    <source>
        <dbReference type="SAM" id="MobiDB-lite"/>
    </source>
</evidence>
<proteinExistence type="predicted"/>
<protein>
    <submittedName>
        <fullName evidence="2">Uncharacterized protein</fullName>
    </submittedName>
</protein>
<feature type="compositionally biased region" description="Basic and acidic residues" evidence="1">
    <location>
        <begin position="1"/>
        <end position="12"/>
    </location>
</feature>
<sequence length="141" mass="16085">MLNILGEREPVHSVDTAEMPQDKTGSKTKNIESDEAHSSRIMRYLFDLNLRISRGALNRYETFDAGVQPASRPIFFRLFHYESSSDELKIDSRELTDYINRNNYMGIVGSSLSVTIIHRLRNAHVQIDTVTTLARGSRNTP</sequence>
<dbReference type="EMBL" id="BGZK01000445">
    <property type="protein sequence ID" value="GBP43971.1"/>
    <property type="molecule type" value="Genomic_DNA"/>
</dbReference>
<keyword evidence="3" id="KW-1185">Reference proteome</keyword>
<dbReference type="AlphaFoldDB" id="A0A4C1VYS6"/>
<evidence type="ECO:0000313" key="2">
    <source>
        <dbReference type="EMBL" id="GBP43971.1"/>
    </source>
</evidence>
<comment type="caution">
    <text evidence="2">The sequence shown here is derived from an EMBL/GenBank/DDBJ whole genome shotgun (WGS) entry which is preliminary data.</text>
</comment>
<organism evidence="2 3">
    <name type="scientific">Eumeta variegata</name>
    <name type="common">Bagworm moth</name>
    <name type="synonym">Eumeta japonica</name>
    <dbReference type="NCBI Taxonomy" id="151549"/>
    <lineage>
        <taxon>Eukaryota</taxon>
        <taxon>Metazoa</taxon>
        <taxon>Ecdysozoa</taxon>
        <taxon>Arthropoda</taxon>
        <taxon>Hexapoda</taxon>
        <taxon>Insecta</taxon>
        <taxon>Pterygota</taxon>
        <taxon>Neoptera</taxon>
        <taxon>Endopterygota</taxon>
        <taxon>Lepidoptera</taxon>
        <taxon>Glossata</taxon>
        <taxon>Ditrysia</taxon>
        <taxon>Tineoidea</taxon>
        <taxon>Psychidae</taxon>
        <taxon>Oiketicinae</taxon>
        <taxon>Eumeta</taxon>
    </lineage>
</organism>
<evidence type="ECO:0000313" key="3">
    <source>
        <dbReference type="Proteomes" id="UP000299102"/>
    </source>
</evidence>
<reference evidence="2 3" key="1">
    <citation type="journal article" date="2019" name="Commun. Biol.">
        <title>The bagworm genome reveals a unique fibroin gene that provides high tensile strength.</title>
        <authorList>
            <person name="Kono N."/>
            <person name="Nakamura H."/>
            <person name="Ohtoshi R."/>
            <person name="Tomita M."/>
            <person name="Numata K."/>
            <person name="Arakawa K."/>
        </authorList>
    </citation>
    <scope>NUCLEOTIDE SEQUENCE [LARGE SCALE GENOMIC DNA]</scope>
</reference>
<feature type="region of interest" description="Disordered" evidence="1">
    <location>
        <begin position="1"/>
        <end position="33"/>
    </location>
</feature>
<dbReference type="Proteomes" id="UP000299102">
    <property type="component" value="Unassembled WGS sequence"/>
</dbReference>
<name>A0A4C1VYS6_EUMVA</name>
<gene>
    <name evidence="2" type="ORF">EVAR_27139_1</name>
</gene>